<evidence type="ECO:0000313" key="1">
    <source>
        <dbReference type="EMBL" id="JAH09105.1"/>
    </source>
</evidence>
<sequence>MNKVRVTLDYRRSLLCSGKADVTATELRSEGGKARWICDRRGRMLS</sequence>
<dbReference type="AlphaFoldDB" id="A0A0E9PYE1"/>
<reference evidence="1" key="2">
    <citation type="journal article" date="2015" name="Fish Shellfish Immunol.">
        <title>Early steps in the European eel (Anguilla anguilla)-Vibrio vulnificus interaction in the gills: Role of the RtxA13 toxin.</title>
        <authorList>
            <person name="Callol A."/>
            <person name="Pajuelo D."/>
            <person name="Ebbesson L."/>
            <person name="Teles M."/>
            <person name="MacKenzie S."/>
            <person name="Amaro C."/>
        </authorList>
    </citation>
    <scope>NUCLEOTIDE SEQUENCE</scope>
</reference>
<reference evidence="1" key="1">
    <citation type="submission" date="2014-11" db="EMBL/GenBank/DDBJ databases">
        <authorList>
            <person name="Amaro Gonzalez C."/>
        </authorList>
    </citation>
    <scope>NUCLEOTIDE SEQUENCE</scope>
</reference>
<dbReference type="EMBL" id="GBXM01086288">
    <property type="protein sequence ID" value="JAH22289.1"/>
    <property type="molecule type" value="Transcribed_RNA"/>
</dbReference>
<name>A0A0E9PYE1_ANGAN</name>
<dbReference type="EMBL" id="GBXM01099472">
    <property type="protein sequence ID" value="JAH09105.1"/>
    <property type="molecule type" value="Transcribed_RNA"/>
</dbReference>
<accession>A0A0E9PYE1</accession>
<protein>
    <submittedName>
        <fullName evidence="1">Uncharacterized protein</fullName>
    </submittedName>
</protein>
<organism evidence="1">
    <name type="scientific">Anguilla anguilla</name>
    <name type="common">European freshwater eel</name>
    <name type="synonym">Muraena anguilla</name>
    <dbReference type="NCBI Taxonomy" id="7936"/>
    <lineage>
        <taxon>Eukaryota</taxon>
        <taxon>Metazoa</taxon>
        <taxon>Chordata</taxon>
        <taxon>Craniata</taxon>
        <taxon>Vertebrata</taxon>
        <taxon>Euteleostomi</taxon>
        <taxon>Actinopterygii</taxon>
        <taxon>Neopterygii</taxon>
        <taxon>Teleostei</taxon>
        <taxon>Anguilliformes</taxon>
        <taxon>Anguillidae</taxon>
        <taxon>Anguilla</taxon>
    </lineage>
</organism>
<proteinExistence type="predicted"/>